<dbReference type="Proteomes" id="UP000054423">
    <property type="component" value="Unassembled WGS sequence"/>
</dbReference>
<gene>
    <name evidence="2" type="ORF">L917_02407</name>
</gene>
<feature type="region of interest" description="Disordered" evidence="1">
    <location>
        <begin position="27"/>
        <end position="78"/>
    </location>
</feature>
<dbReference type="AlphaFoldDB" id="W2LW81"/>
<evidence type="ECO:0000256" key="1">
    <source>
        <dbReference type="SAM" id="MobiDB-lite"/>
    </source>
</evidence>
<organism evidence="2">
    <name type="scientific">Phytophthora nicotianae</name>
    <name type="common">Potato buckeye rot agent</name>
    <name type="synonym">Phytophthora parasitica</name>
    <dbReference type="NCBI Taxonomy" id="4792"/>
    <lineage>
        <taxon>Eukaryota</taxon>
        <taxon>Sar</taxon>
        <taxon>Stramenopiles</taxon>
        <taxon>Oomycota</taxon>
        <taxon>Peronosporomycetes</taxon>
        <taxon>Peronosporales</taxon>
        <taxon>Peronosporaceae</taxon>
        <taxon>Phytophthora</taxon>
    </lineage>
</organism>
<feature type="compositionally biased region" description="Acidic residues" evidence="1">
    <location>
        <begin position="44"/>
        <end position="58"/>
    </location>
</feature>
<dbReference type="EMBL" id="KI677858">
    <property type="protein sequence ID" value="ETM00940.1"/>
    <property type="molecule type" value="Genomic_DNA"/>
</dbReference>
<feature type="compositionally biased region" description="Low complexity" evidence="1">
    <location>
        <begin position="30"/>
        <end position="43"/>
    </location>
</feature>
<accession>W2LW81</accession>
<proteinExistence type="predicted"/>
<protein>
    <submittedName>
        <fullName evidence="2">Uncharacterized protein</fullName>
    </submittedName>
</protein>
<evidence type="ECO:0000313" key="2">
    <source>
        <dbReference type="EMBL" id="ETM00940.1"/>
    </source>
</evidence>
<name>W2LW81_PHYNI</name>
<sequence>MIWAKTFVLEAQSREYVRLTNDISNRRTTAPAHAPALPAPAFDSDSDFEVDSDSDLDVSDPGSEASDGDPVASRSPEY</sequence>
<reference evidence="2" key="1">
    <citation type="submission" date="2013-11" db="EMBL/GenBank/DDBJ databases">
        <title>The Genome Sequence of Phytophthora parasitica CHvinca01.</title>
        <authorList>
            <consortium name="The Broad Institute Genomics Platform"/>
            <person name="Russ C."/>
            <person name="Tyler B."/>
            <person name="Panabieres F."/>
            <person name="Shan W."/>
            <person name="Tripathy S."/>
            <person name="Grunwald N."/>
            <person name="Machado M."/>
            <person name="Johnson C.S."/>
            <person name="Arredondo F."/>
            <person name="Hong C."/>
            <person name="Coffey M."/>
            <person name="Young S.K."/>
            <person name="Zeng Q."/>
            <person name="Gargeya S."/>
            <person name="Fitzgerald M."/>
            <person name="Abouelleil A."/>
            <person name="Alvarado L."/>
            <person name="Chapman S.B."/>
            <person name="Gainer-Dewar J."/>
            <person name="Goldberg J."/>
            <person name="Griggs A."/>
            <person name="Gujja S."/>
            <person name="Hansen M."/>
            <person name="Howarth C."/>
            <person name="Imamovic A."/>
            <person name="Ireland A."/>
            <person name="Larimer J."/>
            <person name="McCowan C."/>
            <person name="Murphy C."/>
            <person name="Pearson M."/>
            <person name="Poon T.W."/>
            <person name="Priest M."/>
            <person name="Roberts A."/>
            <person name="Saif S."/>
            <person name="Shea T."/>
            <person name="Sykes S."/>
            <person name="Wortman J."/>
            <person name="Nusbaum C."/>
            <person name="Birren B."/>
        </authorList>
    </citation>
    <scope>NUCLEOTIDE SEQUENCE [LARGE SCALE GENOMIC DNA]</scope>
    <source>
        <strain evidence="2">CHvinca01</strain>
    </source>
</reference>